<dbReference type="Proteomes" id="UP000738349">
    <property type="component" value="Unassembled WGS sequence"/>
</dbReference>
<dbReference type="PANTHER" id="PTHR38795:SF1">
    <property type="entry name" value="DUF6604 DOMAIN-CONTAINING PROTEIN"/>
    <property type="match status" value="1"/>
</dbReference>
<dbReference type="EMBL" id="JAGMUV010000037">
    <property type="protein sequence ID" value="KAH7112650.1"/>
    <property type="molecule type" value="Genomic_DNA"/>
</dbReference>
<evidence type="ECO:0000313" key="4">
    <source>
        <dbReference type="Proteomes" id="UP000738349"/>
    </source>
</evidence>
<protein>
    <recommendedName>
        <fullName evidence="2">DUF6604 domain-containing protein</fullName>
    </recommendedName>
</protein>
<dbReference type="InterPro" id="IPR046539">
    <property type="entry name" value="DUF6604"/>
</dbReference>
<feature type="domain" description="DUF6604" evidence="2">
    <location>
        <begin position="11"/>
        <end position="305"/>
    </location>
</feature>
<dbReference type="PANTHER" id="PTHR38795">
    <property type="entry name" value="DUF6604 DOMAIN-CONTAINING PROTEIN"/>
    <property type="match status" value="1"/>
</dbReference>
<name>A0A9P9D370_9HYPO</name>
<accession>A0A9P9D370</accession>
<feature type="region of interest" description="Disordered" evidence="1">
    <location>
        <begin position="64"/>
        <end position="87"/>
    </location>
</feature>
<keyword evidence="4" id="KW-1185">Reference proteome</keyword>
<proteinExistence type="predicted"/>
<evidence type="ECO:0000259" key="2">
    <source>
        <dbReference type="Pfam" id="PF20253"/>
    </source>
</evidence>
<evidence type="ECO:0000256" key="1">
    <source>
        <dbReference type="SAM" id="MobiDB-lite"/>
    </source>
</evidence>
<dbReference type="Pfam" id="PF20253">
    <property type="entry name" value="DUF6604"/>
    <property type="match status" value="1"/>
</dbReference>
<sequence length="923" mass="103733">MDGQSVSSYLAYKQDTSAFLSWLGSASKVCGWRQPKRKKGATSEVKSPVFTLTLADKGSQRLKGRARKEAKEAAAAGAGQPGTTPAFSRSVTVLPKRTFTTAELIQQIELVSQADAAQRPEVRMPVAVYKALQRAIGARERFARWYRRTGASSDDSMESHDYFTGILSKALILLRGVDNGPGHAAAHPSDGKTSDINFMANMFASLQVEDTSEETDDQACFNSQPASPSALTGTDSSVQFGIEEDKKMAEIDFAIFSIFEDVHRLRAETQRIWARLKDGDMSLIQATLSLAAVIELVRRAEEEAMQVVASHTTPEYFAGAFSTGSYQFFVGRIYNSKALGRENEYSVNDKEHAIVITPFDEFVLLPLGHTLVKFQHFWFRDHDLTMPVIPLPPLRMDYKSAASLLDDPRYRNFEAEDQLLVQLCHEMRFIEDIRKGKFLHPYSLEDKEAIKESILPFDDFFHSAIRPIWDQGLISMPSAFAARAMVDMYEICGPYLNGSQLLSKEARPYTERFGFAQDSDEVVDMLGLRDLIIPRLTDTRQLLATLWRRSTNDLTHDSFWLKHRERFGERIQIARKKMASGGGEGFEKFRPKDHKVLTCNPFDDQWAATFTGIWYHESPSFFRDTNLLYGGTALLEVVSVTEQAGIAIANESMSLFCMAHIYNAARQLGGLDIYWPELDRVMELHAAALFANNVPTTPQAIFDRFKYRIGMGARSNFSRSFASSFSTGGKTPQPQGPWMLRPTPTSTTIREFLDANAGPRSLPRLSVPEQSRRKLRVSATPSALATGSIAGTSQRQMTQQTLQHFEKYLDAVLPDMRLDYITLTRTCDGLLDTLRAELLAKFDISYTLKNGQTRRSDDMHNAFGRVETVLCIFQETANAADLHEAMKRKKYRGLDTEISPLGKQLEYAAEFLRLHLTWASRSG</sequence>
<feature type="compositionally biased region" description="Polar residues" evidence="1">
    <location>
        <begin position="220"/>
        <end position="234"/>
    </location>
</feature>
<evidence type="ECO:0000313" key="3">
    <source>
        <dbReference type="EMBL" id="KAH7112650.1"/>
    </source>
</evidence>
<organism evidence="3 4">
    <name type="scientific">Dactylonectria macrodidyma</name>
    <dbReference type="NCBI Taxonomy" id="307937"/>
    <lineage>
        <taxon>Eukaryota</taxon>
        <taxon>Fungi</taxon>
        <taxon>Dikarya</taxon>
        <taxon>Ascomycota</taxon>
        <taxon>Pezizomycotina</taxon>
        <taxon>Sordariomycetes</taxon>
        <taxon>Hypocreomycetidae</taxon>
        <taxon>Hypocreales</taxon>
        <taxon>Nectriaceae</taxon>
        <taxon>Dactylonectria</taxon>
    </lineage>
</organism>
<dbReference type="OrthoDB" id="5238236at2759"/>
<gene>
    <name evidence="3" type="ORF">EDB81DRAFT_826901</name>
</gene>
<comment type="caution">
    <text evidence="3">The sequence shown here is derived from an EMBL/GenBank/DDBJ whole genome shotgun (WGS) entry which is preliminary data.</text>
</comment>
<reference evidence="3" key="1">
    <citation type="journal article" date="2021" name="Nat. Commun.">
        <title>Genetic determinants of endophytism in the Arabidopsis root mycobiome.</title>
        <authorList>
            <person name="Mesny F."/>
            <person name="Miyauchi S."/>
            <person name="Thiergart T."/>
            <person name="Pickel B."/>
            <person name="Atanasova L."/>
            <person name="Karlsson M."/>
            <person name="Huettel B."/>
            <person name="Barry K.W."/>
            <person name="Haridas S."/>
            <person name="Chen C."/>
            <person name="Bauer D."/>
            <person name="Andreopoulos W."/>
            <person name="Pangilinan J."/>
            <person name="LaButti K."/>
            <person name="Riley R."/>
            <person name="Lipzen A."/>
            <person name="Clum A."/>
            <person name="Drula E."/>
            <person name="Henrissat B."/>
            <person name="Kohler A."/>
            <person name="Grigoriev I.V."/>
            <person name="Martin F.M."/>
            <person name="Hacquard S."/>
        </authorList>
    </citation>
    <scope>NUCLEOTIDE SEQUENCE</scope>
    <source>
        <strain evidence="3">MPI-CAGE-AT-0147</strain>
    </source>
</reference>
<feature type="region of interest" description="Disordered" evidence="1">
    <location>
        <begin position="214"/>
        <end position="234"/>
    </location>
</feature>
<dbReference type="AlphaFoldDB" id="A0A9P9D370"/>